<dbReference type="PANTHER" id="PTHR47369:SF1">
    <property type="entry name" value="BTB_POZ DOMAIN-CONTAINING PROTEIN"/>
    <property type="match status" value="1"/>
</dbReference>
<gene>
    <name evidence="4" type="ORF">LIER_14853</name>
</gene>
<evidence type="ECO:0000259" key="3">
    <source>
        <dbReference type="PROSITE" id="PS50097"/>
    </source>
</evidence>
<dbReference type="Gene3D" id="3.30.710.10">
    <property type="entry name" value="Potassium Channel Kv1.1, Chain A"/>
    <property type="match status" value="1"/>
</dbReference>
<feature type="domain" description="BTB" evidence="3">
    <location>
        <begin position="38"/>
        <end position="108"/>
    </location>
</feature>
<evidence type="ECO:0000313" key="4">
    <source>
        <dbReference type="EMBL" id="GAA0157624.1"/>
    </source>
</evidence>
<dbReference type="Proteomes" id="UP001454036">
    <property type="component" value="Unassembled WGS sequence"/>
</dbReference>
<dbReference type="PROSITE" id="PS50097">
    <property type="entry name" value="BTB"/>
    <property type="match status" value="1"/>
</dbReference>
<dbReference type="EMBL" id="BAABME010003148">
    <property type="protein sequence ID" value="GAA0157624.1"/>
    <property type="molecule type" value="Genomic_DNA"/>
</dbReference>
<reference evidence="4 5" key="1">
    <citation type="submission" date="2024-01" db="EMBL/GenBank/DDBJ databases">
        <title>The complete chloroplast genome sequence of Lithospermum erythrorhizon: insights into the phylogenetic relationship among Boraginaceae species and the maternal lineages of purple gromwells.</title>
        <authorList>
            <person name="Okada T."/>
            <person name="Watanabe K."/>
        </authorList>
    </citation>
    <scope>NUCLEOTIDE SEQUENCE [LARGE SCALE GENOMIC DNA]</scope>
</reference>
<evidence type="ECO:0000313" key="5">
    <source>
        <dbReference type="Proteomes" id="UP001454036"/>
    </source>
</evidence>
<proteinExistence type="predicted"/>
<organism evidence="4 5">
    <name type="scientific">Lithospermum erythrorhizon</name>
    <name type="common">Purple gromwell</name>
    <name type="synonym">Lithospermum officinale var. erythrorhizon</name>
    <dbReference type="NCBI Taxonomy" id="34254"/>
    <lineage>
        <taxon>Eukaryota</taxon>
        <taxon>Viridiplantae</taxon>
        <taxon>Streptophyta</taxon>
        <taxon>Embryophyta</taxon>
        <taxon>Tracheophyta</taxon>
        <taxon>Spermatophyta</taxon>
        <taxon>Magnoliopsida</taxon>
        <taxon>eudicotyledons</taxon>
        <taxon>Gunneridae</taxon>
        <taxon>Pentapetalae</taxon>
        <taxon>asterids</taxon>
        <taxon>lamiids</taxon>
        <taxon>Boraginales</taxon>
        <taxon>Boraginaceae</taxon>
        <taxon>Boraginoideae</taxon>
        <taxon>Lithospermeae</taxon>
        <taxon>Lithospermum</taxon>
    </lineage>
</organism>
<comment type="pathway">
    <text evidence="1">Protein modification; protein ubiquitination.</text>
</comment>
<name>A0AAV3Q0M5_LITER</name>
<accession>A0AAV3Q0M5</accession>
<protein>
    <recommendedName>
        <fullName evidence="3">BTB domain-containing protein</fullName>
    </recommendedName>
</protein>
<keyword evidence="5" id="KW-1185">Reference proteome</keyword>
<dbReference type="PANTHER" id="PTHR47369">
    <property type="entry name" value="BTB/POZ DOMAIN-CONTAINING PROTEIN"/>
    <property type="match status" value="1"/>
</dbReference>
<evidence type="ECO:0000256" key="1">
    <source>
        <dbReference type="ARBA" id="ARBA00004906"/>
    </source>
</evidence>
<dbReference type="AlphaFoldDB" id="A0AAV3Q0M5"/>
<comment type="caution">
    <text evidence="4">The sequence shown here is derived from an EMBL/GenBank/DDBJ whole genome shotgun (WGS) entry which is preliminary data.</text>
</comment>
<dbReference type="InterPro" id="IPR000210">
    <property type="entry name" value="BTB/POZ_dom"/>
</dbReference>
<evidence type="ECO:0000256" key="2">
    <source>
        <dbReference type="SAM" id="MobiDB-lite"/>
    </source>
</evidence>
<dbReference type="SMART" id="SM00225">
    <property type="entry name" value="BTB"/>
    <property type="match status" value="1"/>
</dbReference>
<feature type="region of interest" description="Disordered" evidence="2">
    <location>
        <begin position="270"/>
        <end position="291"/>
    </location>
</feature>
<sequence>MEMSDNDRSSSELRALDCNLSALCEHIQIQGFNNGAFSDVIVHAMGSHYSLHRLLLSRSSYFRNMLQGPWREANAPILTLHIDDDNVNGEAIEIALAYLYGHHPKLNDNNAFRVLAAASFLDLQDLCVICTDFIISELWTSNFLGYQMFAESQDYGKHGERVRSACWGYLCQSGAVELKEVLPKLSSQTLLALLTSDELWVPSEEKRFELALYSLLSKDTISDGEHDDQKISSSEMEMNTQHDATNGKGQNMADEGPSKKLEVVLGHGTSKVETSSSDLAHNRSQKYTDDSVDSSAYELNCRENSLDAVCSQSNLGSEYGCNTGQTSSIKPFSCSSEIQNMSSHRVGASTLGGNILPVEGPSQEDAYHQLNNYSWLPGEHGHCVSMSSSRDVLMSNEWGSCSMPSLSWGGRVVCHRDVKASLKGLMRMNKDDHDTFINIFEAGSLLYCNMSFESLLNVRNQLEEMGFPCKAVNDGLWLQMLLSQRVQEIGAYTCPNCRLVNMSCACKSFGYSRGISSNGSYVQDRDRNNPSDDYGNVYIANPSQGEGNGLFRNVRVHVRGANDGLAEVGRGNTFVPSAAWPPTRFVYSRVPIGMGNRNNQQYPGSDDVDNRTEHNVDLAGDGLTALVGLSQGGRVVASGQSEQSEQAYEADLRNRMVGCSITGTSSRGVPVQMLNSQDDTIGGEWENMSNGSISLDMRTPLCHFPPFRFAVQFQDVHRLCDGQVKHSPEVFYAGSLWKVSVQAFCDEDPQGRRTLGLFLHRRKAETNDPVRKVHMYVDSREKVTARYQLICPSKREVVVFGSVKQTGTLLPKAPKGWGWRTALLFDELGDLLQNGALRIAALVQLV</sequence>
<dbReference type="Pfam" id="PF00651">
    <property type="entry name" value="BTB"/>
    <property type="match status" value="1"/>
</dbReference>
<dbReference type="SUPFAM" id="SSF54695">
    <property type="entry name" value="POZ domain"/>
    <property type="match status" value="1"/>
</dbReference>
<dbReference type="InterPro" id="IPR011333">
    <property type="entry name" value="SKP1/BTB/POZ_sf"/>
</dbReference>